<sequence length="4817" mass="531448">MVRQNLPDTTEMMTSATPSLSILNPDFKKIPGPSLLHELVSDSSTPGHALDYRASDGARTRLTYFELHSQADRLARRIVDVLVKHPGQEQFVVPLLLPQSPLLYISQLAILKAGGAFCPLNLDAPPERVKFILGDIDAKIIVTSTALRPKVDSIGLDVRVVVVDGDEDQDDQRHLTGDLRQATPDNLAYVMYTSGSTGTPKGVGISHVAATQALLAHDRHIPPFSRFLQFAAPTFDVSVFEIFFPLFRGATLVCCSRADMLNDLPAVLRNMQVDACELTPTVAGSLLRSRNSAPGLRLLLTIGEMLTSPVIREFGGDENKPSILWAMYGPTEATIHCTIQPFCEASSSPRNIGFPLDTASALILEPVSDDGSGSFKVVPFGEMGELAIGGTQTAVGYINRAEQTSQVFIETPHGRLYRTGDKARMLHNGTIECFGRISDGQVKLRGQRIELGEIEQAVLHTPECHGAVASVVSGIIVVFCEKDGFDQTFKEDVLRTCRKWLPAFMVPGDVVIEKAFPRLPSGKVDRKHLKMNYEAKSSATTTSISDHSDDTEREIAQLAYDAMGIHLRSSSVLSAAGVDSLAAIKLASCLRQAGFAVTAIDVLNSNTLSDLRSGILHERSRADSAVGIDDQPPDSKSSTIGIIEAWRGMPELAENLEAIDIVLPCSPTQISMLAETLSYGEAYCNWIELQILGDHDVETIATWFRRLAEYNEILRTGFVSANGTYRQVVWKGLHATQVCIVEDLSRSFRLDEVGLARPLSIQIQRNTSRKTSVLLQVHHALYDGWSFDILLTDINVLEQGGQLKARPSFRLVSDHYQSTEYVHDADAARAYWAEHLLGYQPTPMPQLLPNVKTGGQILSAERILETGASAIHAASAQLNVSVQVLFQTGVLWLWACILGTEDVVMGNVTSGRTIPIQGIENVMGPCLTTIPLRSRIRQMRTIRELIESIHTSNRESLAHCTLPLAEIKKAAGIMPGQPLYDALYVYQESLHSRSARQQPGNVRQIAHQDHLETKLLIEIEPVDDIFRLRVTYHTDAFDQDYMELALQQFECVLGHIINNMDCETSSIYECFSHNLLSKHNQAIASFKGCADLATLFETMVAKKPGQPALCFAESIDKGGAYLKHISYGELNRLANKVARRIQLSGAAEGAAVAIIMEKSAMLYAGILGILKAGCAYLPLLPSTPPSRILWILEQANVRLCLSDDTIPGDLTTPHECAFVHLREAELGGFDGSDLGTSQNPSRIANIIYTSGSTGVPKGVSVTQFNITSNLDVLSKIYPVKGNSRMLQACSQAFDVSVFEIFFALTRGMCLCAATNDVLFADLERSIRAMDVTHLSMTPTVAALVDPNNVPKVEFLVTSGEPMTNDVARKWMGKLYQGYGPSETTNICSVKRMSPADQIRHLGHTLENTSAFVLAHDSQALLPKGCVGEFCFGGDQVVAGYLNLPVVTADKFIDHPTCGRIYRSGDIGRMLADGSLLIVGRIDDQIKLRGQRIELGEVSAAVASSNEVSNCITMLVNNEQQMACFYVLHSAKAEKFRILPAVEGIAKVNESIYRTLQSRLPGYMIPSYLVPISTIPMTSSGKIDKSRFRRGFSELGSNELESFGAMAKSGGVDGDWSEEERKVAALVASALGVRPQDVGRWTPLTSLGLDSISAISVAKELQGACSRRLPISAILQNPSTAKLATLLASRPMENVLDVNRLDIFPPEFLEMVKTSIRSKNLEVEMIVPCTPLQEAMLASSASDASYFNKMLFRLIADPTTMRKHWSTMFQRHAILRTSFFSTDDRDHAIAQCVLKTWEPNWLTFNENTDSLHDATCKHAATLPDAIDSGIPPVSLAIIRQDSRTYLSFVCHHAMYDGVAITRLLDEIEQVASGVELSQPVTYPPFLQEMLALPKSTDDFWKKHLTGLDPKPLAQSSETDSGRDTMTKALDVPLPAIEQRLRMLNVSLLSLLQATWSNFLGIVQGVDSVCFGNVVNGRTGTVDRADELIAPCFNTIPVHVQFRDKRKNIDLLKFFQKLNPELLQYQFTPLRRIQALCSKGSRLFETLLLLQQPPKRLNEAIWKLEKDDGEMDFPLTSDESTQMDTSVHEDWSDSERTVRAVFSDISKFKEDRISRDMTIFQLGLDSINAVQVAAMLRKAGFPGATATDVLENPTCSKLAAKLLARTPISGGSVEYDIDAFERAAKGLLNDIVSNWGSVQAVFPCTPLQMAMLTQSINSSGKDYFNFISYRLQPHVSVSKITNGWKRLAGSHPILRSGFIPINHQDVSFAMVQYVLEETDFPVSTVTDASHFKLLDWQLAASQNALENLHEPPWSAVMVPGSMGVEMHLAIHHAVYDAYSLQRILDNLGRAIRDEPLDTETGLASVVQEVMTEAQRSSEDAKEFWTKRGPDVVVNQFPVMTPLREQQRNILVRQRSCALSLTALTDAVRDGGFTIQAVAQAAWLRILSSYVGEPTVVFGTILSGRNSDATHDAVFPCITTLPVITQHSSSNRGLLQAMMDYNTGLQRFQRTPLTHVQKYLGHPNTRLFDTLLVYQKFDEEGQQAELWSVIDEKATVDYPVSIEIGPDHGSLQLRVTFFDDVLPVEQAEILLQQFDVIFCDLAQRPDGCDEDVMEDHPGLFAITPAAQPELVSSLTLLHGFVEHSAAEFPERIAVEFVSGFEENQPVSRRWTYKELDENGNRVANMLALHVETGDIVAILFDKSPEAHFAMLGILKAGCALLALDPGAPSSRKEFIMKDSGASVLLTDKTRSANPDFKAEVPVVTIDEGSLAPVDASRPKLTRPLVPADRSYCLYTSGTTGTPKGCEITHENAVQAMLAFQKLFEGHWDTSSKWLQFASYHFDVSILEQYWTWSVGITLVAAPRDVILEDLAGTISRLEITHIDLTPSLARLLHPDDVPSLCRGVFITGGEQLKQEILDVWGPKRVIHNFYGPTEATIGVTTYPCVPINGRSSNVGKQFANVGSYVLRPNTEIPVLRGGVGELCVSGKLVGKGYLNRVELTAERFPTLKTFKERVYRTGDLVRVLHDGCFDFLGRADDQVKLRGQRLEIGEINHCIKCAVPDIADVVTLVIRNEKQQKDLLVSFIVPAREQNQRPKDLRIIAEDEAASLSQSAKRACRDKLPGYMVPTYVLVLPFIPLSPNNKAEVKQLRTLFNNLSPEQLVAPSSIPADSDLGEVGKKIRKALSSMYGVQEDIISPSTSTFELGVDSISVMKLTRALKVEGVSRVTAAVILKNPIVADLAYALQSLQRSRAASTGVLEASQAIEACQHRHRGLVCRNLGVNPEELEYMVPCSPLQHGMISRSRIDGNVGAYFNTFQYELADGLDLNKLRSAWQSLVQKHAILRTKFVSTTDGYVQVAIKKQKVTWEDLSLGTDDDLGEAVAKRRQSWIDSNSRNIEKPLELLTFSRAGKRTLTVHIFHGIYDGYSFDLMIEEVARLYNGEEDEKVTGPRFLIALLHGPLRNHSFCKGFWSEHLRGVSLQSLPQISQIPSDQDLCVSRSIKFHSLDKVRKSMGVTQQSIIQALWSSVLHRYCTSGVTFGIIVSGRSIELENVDMTIGPLFNTVPYHHRITREQTWTSAIRNCHDFNTTILPFQHVPLRDVQKWCSGGQSIFDTLFSFQRASSAEGTSAELWSEIDSSIKPDYPLAFEATLLPDGTLQVLIVTQKGVADEEAMETMIDEFEAVGKAVVENLESPVFPDIVDGFVEEPGDALDESHAEVPRPQSKSSAAVITSSEWSYQAETIRKELTVLADLDESSITQRTTLLELGLDSIDTIKLSARLRRAGVMLSNSELIKGQSIANFVGMLQTNESRGEGIHDSGYSSDVEDSSTSLKMYLIKCGRDLSDVELVLPPTPLQDSMVSEMVQSEFQRYFNHDILELSPHVEVQRLKHAWITVIKNSPILRTVFTEVQSTEFDFAYAQLVLKSGSPAIREIEVDSPEDLSSVIEQTRKTAQEGHAQSNLLQVTFATSSRGTYVLLSIAHALYDGWSLGLLHRDVESAYHGTYTTREPYTECLYGTIRSFKQDAKEFWSDYVSGAAPVMFPPRGRRESGAGINRAEISLSTPASALKDFCKRHAVSQQVVAQACWAIVLATHCKSLDVVFGVVLSGRDTEASEAMLFPTMNTVPVRAVLYGSVSDFLRYMQDNMTGVSQFQNFPLRKIQTLIQNRRASLFNTLFILQKGSVEKTTAGTGKPLMNSIESSSAVEYPVCVEMEVSEDNLVWRTACDNGYLSANGTNHLLEELEQVLEYLLNSSDKDILKFSDDGVSVCGLPAFQPQGVTTSEQKSELKETETAGQEDEWSNVEATIRKVLVGMSGVDEASIRKSHNIYHLGLDSISAIKVSSALRQQGVNTSVRDMVQATSISDMATKASKSPGATSPTNAEAQSQNASHQLSGVPREISPGHLLQSAKIDMSEVQEILPATAMQTHMLSVWQNTQGAVFFAEFRYRLSGFVGREAIKATWMKLVELTPILRTIFLATGHRNTPFLQVVLLEKSETKNPFVSLQLQPDGVDSWILHIKIHHALYDGVSLPLIMGRFKELLSHAGAADERGNGLLSWRKLSSSSLDHQAQASRRAFWTHYLEGAKILPLQLPNSHSTPRAERVSFLEHAAVSDTSRLKALCSQHGISIQSAFLAAYAKVLSTISRCSDIVFGVYIANRGTEQDLSFPTLCLVPLLVRVPEAFDIAEVASAVQRDLFEVSRPEIVNSGLWEIKDWTGVVVDTFVNFLSLPEDESSDSQDQSGVELEAIPFDEATARAGDENTAIDPRYVPWLEKNAVKDAYPDAVDIEVSIPEKDAMDIGVFGSHERLGEHGAEDLVRLIVDVLNM</sequence>
<feature type="domain" description="Carrier" evidence="5">
    <location>
        <begin position="1613"/>
        <end position="1690"/>
    </location>
</feature>
<dbReference type="Gene3D" id="3.30.300.30">
    <property type="match status" value="3"/>
</dbReference>
<feature type="region of interest" description="Disordered" evidence="4">
    <location>
        <begin position="4359"/>
        <end position="4388"/>
    </location>
</feature>
<dbReference type="SUPFAM" id="SSF47336">
    <property type="entry name" value="ACP-like"/>
    <property type="match status" value="5"/>
</dbReference>
<evidence type="ECO:0000256" key="3">
    <source>
        <dbReference type="ARBA" id="ARBA00022598"/>
    </source>
</evidence>
<dbReference type="InterPro" id="IPR036736">
    <property type="entry name" value="ACP-like_sf"/>
</dbReference>
<dbReference type="PANTHER" id="PTHR45527:SF1">
    <property type="entry name" value="FATTY ACID SYNTHASE"/>
    <property type="match status" value="1"/>
</dbReference>
<feature type="domain" description="Carrier" evidence="5">
    <location>
        <begin position="2087"/>
        <end position="2164"/>
    </location>
</feature>
<dbReference type="InterPro" id="IPR020806">
    <property type="entry name" value="PKS_PP-bd"/>
</dbReference>
<gene>
    <name evidence="6" type="ORF">Daus18300_009373</name>
</gene>
<dbReference type="InterPro" id="IPR020845">
    <property type="entry name" value="AMP-binding_CS"/>
</dbReference>
<dbReference type="Gene3D" id="1.10.1200.10">
    <property type="entry name" value="ACP-like"/>
    <property type="match status" value="5"/>
</dbReference>
<dbReference type="SUPFAM" id="SSF52777">
    <property type="entry name" value="CoA-dependent acyltransferases"/>
    <property type="match status" value="12"/>
</dbReference>
<feature type="domain" description="Carrier" evidence="5">
    <location>
        <begin position="3731"/>
        <end position="3804"/>
    </location>
</feature>
<dbReference type="InterPro" id="IPR042099">
    <property type="entry name" value="ANL_N_sf"/>
</dbReference>
<proteinExistence type="predicted"/>
<dbReference type="InterPro" id="IPR006162">
    <property type="entry name" value="Ppantetheine_attach_site"/>
</dbReference>
<dbReference type="InterPro" id="IPR010071">
    <property type="entry name" value="AA_adenyl_dom"/>
</dbReference>
<dbReference type="InterPro" id="IPR001242">
    <property type="entry name" value="Condensation_dom"/>
</dbReference>
<dbReference type="Gene3D" id="3.40.50.12780">
    <property type="entry name" value="N-terminal domain of ligase-like"/>
    <property type="match status" value="3"/>
</dbReference>
<keyword evidence="2" id="KW-0597">Phosphoprotein</keyword>
<dbReference type="Gene3D" id="3.30.559.30">
    <property type="entry name" value="Nonribosomal peptide synthetase, condensation domain"/>
    <property type="match status" value="6"/>
</dbReference>
<dbReference type="PROSITE" id="PS50075">
    <property type="entry name" value="CARRIER"/>
    <property type="match status" value="5"/>
</dbReference>
<name>A0ABR3WED1_9PEZI</name>
<feature type="domain" description="Carrier" evidence="5">
    <location>
        <begin position="4293"/>
        <end position="4366"/>
    </location>
</feature>
<reference evidence="6 7" key="1">
    <citation type="journal article" date="2024" name="IMA Fungus">
        <title>IMA Genome - F19 : A genome assembly and annotation guide to empower mycologists, including annotated draft genome sequences of Ceratocystis pirilliformis, Diaporthe australafricana, Fusarium ophioides, Paecilomyces lecythidis, and Sporothrix stenoceras.</title>
        <authorList>
            <person name="Aylward J."/>
            <person name="Wilson A.M."/>
            <person name="Visagie C.M."/>
            <person name="Spraker J."/>
            <person name="Barnes I."/>
            <person name="Buitendag C."/>
            <person name="Ceriani C."/>
            <person name="Del Mar Angel L."/>
            <person name="du Plessis D."/>
            <person name="Fuchs T."/>
            <person name="Gasser K."/>
            <person name="Kramer D."/>
            <person name="Li W."/>
            <person name="Munsamy K."/>
            <person name="Piso A."/>
            <person name="Price J.L."/>
            <person name="Sonnekus B."/>
            <person name="Thomas C."/>
            <person name="van der Nest A."/>
            <person name="van Dijk A."/>
            <person name="van Heerden A."/>
            <person name="van Vuuren N."/>
            <person name="Yilmaz N."/>
            <person name="Duong T.A."/>
            <person name="van der Merwe N.A."/>
            <person name="Wingfield M.J."/>
            <person name="Wingfield B.D."/>
        </authorList>
    </citation>
    <scope>NUCLEOTIDE SEQUENCE [LARGE SCALE GENOMIC DNA]</scope>
    <source>
        <strain evidence="6 7">CMW 18300</strain>
    </source>
</reference>
<dbReference type="InterPro" id="IPR000873">
    <property type="entry name" value="AMP-dep_synth/lig_dom"/>
</dbReference>
<dbReference type="NCBIfam" id="NF003417">
    <property type="entry name" value="PRK04813.1"/>
    <property type="match status" value="3"/>
</dbReference>
<dbReference type="CDD" id="cd19542">
    <property type="entry name" value="CT_NRPS-like"/>
    <property type="match status" value="1"/>
</dbReference>
<dbReference type="SUPFAM" id="SSF56801">
    <property type="entry name" value="Acetyl-CoA synthetase-like"/>
    <property type="match status" value="3"/>
</dbReference>
<feature type="compositionally biased region" description="Polar residues" evidence="4">
    <location>
        <begin position="4359"/>
        <end position="4385"/>
    </location>
</feature>
<evidence type="ECO:0000256" key="4">
    <source>
        <dbReference type="SAM" id="MobiDB-lite"/>
    </source>
</evidence>
<feature type="domain" description="Carrier" evidence="5">
    <location>
        <begin position="3167"/>
        <end position="3244"/>
    </location>
</feature>
<dbReference type="Pfam" id="PF00550">
    <property type="entry name" value="PP-binding"/>
    <property type="match status" value="5"/>
</dbReference>
<keyword evidence="3" id="KW-0436">Ligase</keyword>
<dbReference type="InterPro" id="IPR009081">
    <property type="entry name" value="PP-bd_ACP"/>
</dbReference>
<keyword evidence="7" id="KW-1185">Reference proteome</keyword>
<dbReference type="InterPro" id="IPR023213">
    <property type="entry name" value="CAT-like_dom_sf"/>
</dbReference>
<dbReference type="Pfam" id="PF00501">
    <property type="entry name" value="AMP-binding"/>
    <property type="match status" value="3"/>
</dbReference>
<dbReference type="EMBL" id="JAWRVE010000095">
    <property type="protein sequence ID" value="KAL1859783.1"/>
    <property type="molecule type" value="Genomic_DNA"/>
</dbReference>
<dbReference type="NCBIfam" id="TIGR01733">
    <property type="entry name" value="AA-adenyl-dom"/>
    <property type="match status" value="3"/>
</dbReference>
<dbReference type="Pfam" id="PF00668">
    <property type="entry name" value="Condensation"/>
    <property type="match status" value="6"/>
</dbReference>
<dbReference type="InterPro" id="IPR045851">
    <property type="entry name" value="AMP-bd_C_sf"/>
</dbReference>
<dbReference type="Proteomes" id="UP001583177">
    <property type="component" value="Unassembled WGS sequence"/>
</dbReference>
<dbReference type="CDD" id="cd05918">
    <property type="entry name" value="A_NRPS_SidN3_like"/>
    <property type="match status" value="2"/>
</dbReference>
<dbReference type="Gene3D" id="3.30.559.10">
    <property type="entry name" value="Chloramphenicol acetyltransferase-like domain"/>
    <property type="match status" value="6"/>
</dbReference>
<comment type="caution">
    <text evidence="6">The sequence shown here is derived from an EMBL/GenBank/DDBJ whole genome shotgun (WGS) entry which is preliminary data.</text>
</comment>
<evidence type="ECO:0000256" key="1">
    <source>
        <dbReference type="ARBA" id="ARBA00022450"/>
    </source>
</evidence>
<evidence type="ECO:0000313" key="7">
    <source>
        <dbReference type="Proteomes" id="UP001583177"/>
    </source>
</evidence>
<feature type="region of interest" description="Disordered" evidence="4">
    <location>
        <begin position="4271"/>
        <end position="4290"/>
    </location>
</feature>
<protein>
    <submittedName>
        <fullName evidence="6">NRPS protein</fullName>
    </submittedName>
</protein>
<evidence type="ECO:0000259" key="5">
    <source>
        <dbReference type="PROSITE" id="PS50075"/>
    </source>
</evidence>
<evidence type="ECO:0000256" key="2">
    <source>
        <dbReference type="ARBA" id="ARBA00022553"/>
    </source>
</evidence>
<dbReference type="PROSITE" id="PS00012">
    <property type="entry name" value="PHOSPHOPANTETHEINE"/>
    <property type="match status" value="5"/>
</dbReference>
<dbReference type="PANTHER" id="PTHR45527">
    <property type="entry name" value="NONRIBOSOMAL PEPTIDE SYNTHETASE"/>
    <property type="match status" value="1"/>
</dbReference>
<dbReference type="PROSITE" id="PS00455">
    <property type="entry name" value="AMP_BINDING"/>
    <property type="match status" value="2"/>
</dbReference>
<dbReference type="SMART" id="SM00823">
    <property type="entry name" value="PKS_PP"/>
    <property type="match status" value="3"/>
</dbReference>
<organism evidence="6 7">
    <name type="scientific">Diaporthe australafricana</name>
    <dbReference type="NCBI Taxonomy" id="127596"/>
    <lineage>
        <taxon>Eukaryota</taxon>
        <taxon>Fungi</taxon>
        <taxon>Dikarya</taxon>
        <taxon>Ascomycota</taxon>
        <taxon>Pezizomycotina</taxon>
        <taxon>Sordariomycetes</taxon>
        <taxon>Sordariomycetidae</taxon>
        <taxon>Diaporthales</taxon>
        <taxon>Diaporthaceae</taxon>
        <taxon>Diaporthe</taxon>
    </lineage>
</organism>
<accession>A0ABR3WED1</accession>
<keyword evidence="1" id="KW-0596">Phosphopantetheine</keyword>
<evidence type="ECO:0000313" key="6">
    <source>
        <dbReference type="EMBL" id="KAL1859783.1"/>
    </source>
</evidence>